<evidence type="ECO:0000313" key="10">
    <source>
        <dbReference type="EMBL" id="HIQ32683.1"/>
    </source>
</evidence>
<name>A0A832ZYY0_9EURY</name>
<dbReference type="InterPro" id="IPR005670">
    <property type="entry name" value="PstB-like"/>
</dbReference>
<dbReference type="PROSITE" id="PS50893">
    <property type="entry name" value="ABC_TRANSPORTER_2"/>
    <property type="match status" value="1"/>
</dbReference>
<dbReference type="InterPro" id="IPR017871">
    <property type="entry name" value="ABC_transporter-like_CS"/>
</dbReference>
<dbReference type="GO" id="GO:0005524">
    <property type="term" value="F:ATP binding"/>
    <property type="evidence" value="ECO:0007669"/>
    <property type="project" value="UniProtKB-KW"/>
</dbReference>
<dbReference type="GO" id="GO:0016887">
    <property type="term" value="F:ATP hydrolysis activity"/>
    <property type="evidence" value="ECO:0007669"/>
    <property type="project" value="InterPro"/>
</dbReference>
<dbReference type="CDD" id="cd03260">
    <property type="entry name" value="ABC_PstB_phosphate_transporter"/>
    <property type="match status" value="1"/>
</dbReference>
<dbReference type="SUPFAM" id="SSF52540">
    <property type="entry name" value="P-loop containing nucleoside triphosphate hydrolases"/>
    <property type="match status" value="1"/>
</dbReference>
<keyword evidence="1" id="KW-0813">Transport</keyword>
<dbReference type="PROSITE" id="PS00211">
    <property type="entry name" value="ABC_TRANSPORTER_1"/>
    <property type="match status" value="1"/>
</dbReference>
<evidence type="ECO:0000256" key="2">
    <source>
        <dbReference type="ARBA" id="ARBA00022741"/>
    </source>
</evidence>
<evidence type="ECO:0000256" key="5">
    <source>
        <dbReference type="ARBA" id="ARBA00038781"/>
    </source>
</evidence>
<feature type="domain" description="ABC transporter" evidence="9">
    <location>
        <begin position="2"/>
        <end position="231"/>
    </location>
</feature>
<dbReference type="AlphaFoldDB" id="A0A832ZYY0"/>
<keyword evidence="3 10" id="KW-0067">ATP-binding</keyword>
<dbReference type="EC" id="7.3.2.6" evidence="6"/>
<dbReference type="InterPro" id="IPR027417">
    <property type="entry name" value="P-loop_NTPase"/>
</dbReference>
<dbReference type="EMBL" id="DQVW01000080">
    <property type="protein sequence ID" value="HIQ32683.1"/>
    <property type="molecule type" value="Genomic_DNA"/>
</dbReference>
<evidence type="ECO:0000256" key="4">
    <source>
        <dbReference type="ARBA" id="ARBA00038307"/>
    </source>
</evidence>
<dbReference type="GO" id="GO:0005315">
    <property type="term" value="F:phosphate transmembrane transporter activity"/>
    <property type="evidence" value="ECO:0007669"/>
    <property type="project" value="InterPro"/>
</dbReference>
<evidence type="ECO:0000256" key="8">
    <source>
        <dbReference type="ARBA" id="ARBA00047936"/>
    </source>
</evidence>
<organism evidence="10 11">
    <name type="scientific">Methanothermococcus okinawensis</name>
    <dbReference type="NCBI Taxonomy" id="155863"/>
    <lineage>
        <taxon>Archaea</taxon>
        <taxon>Methanobacteriati</taxon>
        <taxon>Methanobacteriota</taxon>
        <taxon>Methanomada group</taxon>
        <taxon>Methanococci</taxon>
        <taxon>Methanococcales</taxon>
        <taxon>Methanococcaceae</taxon>
        <taxon>Methanothermococcus</taxon>
    </lineage>
</organism>
<reference evidence="10" key="1">
    <citation type="journal article" date="2020" name="ISME J.">
        <title>Gammaproteobacteria mediating utilization of methyl-, sulfur- and petroleum organic compounds in deep ocean hydrothermal plumes.</title>
        <authorList>
            <person name="Zhou Z."/>
            <person name="Liu Y."/>
            <person name="Pan J."/>
            <person name="Cron B.R."/>
            <person name="Toner B.M."/>
            <person name="Anantharaman K."/>
            <person name="Breier J.A."/>
            <person name="Dick G.J."/>
            <person name="Li M."/>
        </authorList>
    </citation>
    <scope>NUCLEOTIDE SEQUENCE</scope>
    <source>
        <strain evidence="10">SZUA-1534</strain>
    </source>
</reference>
<evidence type="ECO:0000256" key="7">
    <source>
        <dbReference type="ARBA" id="ARBA00041133"/>
    </source>
</evidence>
<dbReference type="PANTHER" id="PTHR42781:SF9">
    <property type="entry name" value="AMINO ACID ABC TRANSPORTER, ATP-BINDING PROTEIN-RELATED"/>
    <property type="match status" value="1"/>
</dbReference>
<dbReference type="Pfam" id="PF00005">
    <property type="entry name" value="ABC_tran"/>
    <property type="match status" value="1"/>
</dbReference>
<sequence length="236" mass="26859">MILLRGVFKTFGEKVVLRDVNLKVEKGEALAILGHSGAGKTTLLKIISALDTDFKGAYTFRGIDVKRDPGRVRKCITMVFQNPVMFRTTVFENIAYGLKVRGYSKRYIQEKVEEVLESLGILELKDRGARRLSGGEKQRVAVARALVLDLDTYVFDEPTSNLDIENVKVVEDAIRELIKRGKTVIFTTHDLLQARRLSNKLAYMEKGEIVEIGETERIFREPGDERTWRFISGMFL</sequence>
<dbReference type="SMART" id="SM00382">
    <property type="entry name" value="AAA"/>
    <property type="match status" value="1"/>
</dbReference>
<comment type="similarity">
    <text evidence="4">Belongs to the ABC transporter superfamily. Sulfate/tungstate importer (TC 3.A.1.6) family.</text>
</comment>
<evidence type="ECO:0000313" key="11">
    <source>
        <dbReference type="Proteomes" id="UP000623215"/>
    </source>
</evidence>
<comment type="subunit">
    <text evidence="5">The complex is composed of two ATP-binding proteins (WtpC), two transmembrane proteins (WtpB) and a solute-binding protein (WtpA).</text>
</comment>
<proteinExistence type="inferred from homology"/>
<comment type="catalytic activity">
    <reaction evidence="8">
        <text>tungstate(in) + ATP + H2O = tungstate(out) + ADP + phosphate + H(+)</text>
        <dbReference type="Rhea" id="RHEA:35027"/>
        <dbReference type="ChEBI" id="CHEBI:15377"/>
        <dbReference type="ChEBI" id="CHEBI:15378"/>
        <dbReference type="ChEBI" id="CHEBI:30616"/>
        <dbReference type="ChEBI" id="CHEBI:43474"/>
        <dbReference type="ChEBI" id="CHEBI:46502"/>
        <dbReference type="ChEBI" id="CHEBI:456216"/>
        <dbReference type="EC" id="7.3.2.6"/>
    </reaction>
</comment>
<evidence type="ECO:0000256" key="3">
    <source>
        <dbReference type="ARBA" id="ARBA00022840"/>
    </source>
</evidence>
<keyword evidence="2" id="KW-0547">Nucleotide-binding</keyword>
<dbReference type="InterPro" id="IPR003593">
    <property type="entry name" value="AAA+_ATPase"/>
</dbReference>
<dbReference type="GO" id="GO:0016020">
    <property type="term" value="C:membrane"/>
    <property type="evidence" value="ECO:0007669"/>
    <property type="project" value="InterPro"/>
</dbReference>
<gene>
    <name evidence="10" type="ORF">EYH55_04305</name>
</gene>
<dbReference type="Gene3D" id="3.40.50.300">
    <property type="entry name" value="P-loop containing nucleotide triphosphate hydrolases"/>
    <property type="match status" value="1"/>
</dbReference>
<dbReference type="GO" id="GO:0035435">
    <property type="term" value="P:phosphate ion transmembrane transport"/>
    <property type="evidence" value="ECO:0007669"/>
    <property type="project" value="InterPro"/>
</dbReference>
<dbReference type="InterPro" id="IPR003439">
    <property type="entry name" value="ABC_transporter-like_ATP-bd"/>
</dbReference>
<dbReference type="GO" id="GO:1901238">
    <property type="term" value="F:ABC-type tungstate transporter activity"/>
    <property type="evidence" value="ECO:0007669"/>
    <property type="project" value="UniProtKB-EC"/>
</dbReference>
<dbReference type="InterPro" id="IPR050093">
    <property type="entry name" value="ABC_SmlMolc_Importer"/>
</dbReference>
<accession>A0A832ZYY0</accession>
<evidence type="ECO:0000256" key="6">
    <source>
        <dbReference type="ARBA" id="ARBA00039025"/>
    </source>
</evidence>
<dbReference type="PANTHER" id="PTHR42781">
    <property type="entry name" value="SPERMIDINE/PUTRESCINE IMPORT ATP-BINDING PROTEIN POTA"/>
    <property type="match status" value="1"/>
</dbReference>
<evidence type="ECO:0000259" key="9">
    <source>
        <dbReference type="PROSITE" id="PS50893"/>
    </source>
</evidence>
<evidence type="ECO:0000256" key="1">
    <source>
        <dbReference type="ARBA" id="ARBA00022448"/>
    </source>
</evidence>
<comment type="caution">
    <text evidence="10">The sequence shown here is derived from an EMBL/GenBank/DDBJ whole genome shotgun (WGS) entry which is preliminary data.</text>
</comment>
<dbReference type="Proteomes" id="UP000623215">
    <property type="component" value="Unassembled WGS sequence"/>
</dbReference>
<protein>
    <recommendedName>
        <fullName evidence="7">Molybdate/tungstate import ATP-binding protein WtpC</fullName>
        <ecNumber evidence="6">7.3.2.6</ecNumber>
    </recommendedName>
</protein>